<protein>
    <recommendedName>
        <fullName evidence="4">NorR-like AAA+ ATPase lid domain-containing protein</fullName>
    </recommendedName>
</protein>
<gene>
    <name evidence="5" type="ORF">GBAR_LOCUS26202</name>
</gene>
<evidence type="ECO:0000259" key="4">
    <source>
        <dbReference type="Pfam" id="PF25601"/>
    </source>
</evidence>
<keyword evidence="2" id="KW-0067">ATP-binding</keyword>
<evidence type="ECO:0000256" key="3">
    <source>
        <dbReference type="SAM" id="MobiDB-lite"/>
    </source>
</evidence>
<comment type="caution">
    <text evidence="5">The sequence shown here is derived from an EMBL/GenBank/DDBJ whole genome shotgun (WGS) entry which is preliminary data.</text>
</comment>
<proteinExistence type="predicted"/>
<evidence type="ECO:0000256" key="1">
    <source>
        <dbReference type="ARBA" id="ARBA00022741"/>
    </source>
</evidence>
<evidence type="ECO:0000313" key="6">
    <source>
        <dbReference type="Proteomes" id="UP001174909"/>
    </source>
</evidence>
<dbReference type="Pfam" id="PF25601">
    <property type="entry name" value="AAA_lid_14"/>
    <property type="match status" value="1"/>
</dbReference>
<dbReference type="Proteomes" id="UP001174909">
    <property type="component" value="Unassembled WGS sequence"/>
</dbReference>
<dbReference type="InterPro" id="IPR058031">
    <property type="entry name" value="AAA_lid_NorR"/>
</dbReference>
<dbReference type="AlphaFoldDB" id="A0AA35X6Q3"/>
<feature type="domain" description="NorR-like AAA+ ATPase lid" evidence="4">
    <location>
        <begin position="1"/>
        <end position="48"/>
    </location>
</feature>
<feature type="region of interest" description="Disordered" evidence="3">
    <location>
        <begin position="45"/>
        <end position="65"/>
    </location>
</feature>
<accession>A0AA35X6Q3</accession>
<dbReference type="Gene3D" id="1.10.8.60">
    <property type="match status" value="1"/>
</dbReference>
<dbReference type="EMBL" id="CASHTH010003633">
    <property type="protein sequence ID" value="CAI8047408.1"/>
    <property type="molecule type" value="Genomic_DNA"/>
</dbReference>
<evidence type="ECO:0000256" key="2">
    <source>
        <dbReference type="ARBA" id="ARBA00022840"/>
    </source>
</evidence>
<name>A0AA35X6Q3_GEOBA</name>
<reference evidence="5" key="1">
    <citation type="submission" date="2023-03" db="EMBL/GenBank/DDBJ databases">
        <authorList>
            <person name="Steffen K."/>
            <person name="Cardenas P."/>
        </authorList>
    </citation>
    <scope>NUCLEOTIDE SEQUENCE</scope>
</reference>
<sequence length="85" mass="9751">MDYLKNADWDGNIRELRNVIETAIILAQREILQLDNFSSEFQTSFTDSEVASDPDPQMGIPLNLDAPDNQEAQLIRLMKKVEQLE</sequence>
<keyword evidence="6" id="KW-1185">Reference proteome</keyword>
<keyword evidence="1" id="KW-0547">Nucleotide-binding</keyword>
<evidence type="ECO:0000313" key="5">
    <source>
        <dbReference type="EMBL" id="CAI8047408.1"/>
    </source>
</evidence>
<organism evidence="5 6">
    <name type="scientific">Geodia barretti</name>
    <name type="common">Barrett's horny sponge</name>
    <dbReference type="NCBI Taxonomy" id="519541"/>
    <lineage>
        <taxon>Eukaryota</taxon>
        <taxon>Metazoa</taxon>
        <taxon>Porifera</taxon>
        <taxon>Demospongiae</taxon>
        <taxon>Heteroscleromorpha</taxon>
        <taxon>Tetractinellida</taxon>
        <taxon>Astrophorina</taxon>
        <taxon>Geodiidae</taxon>
        <taxon>Geodia</taxon>
    </lineage>
</organism>